<evidence type="ECO:0000313" key="2">
    <source>
        <dbReference type="Proteomes" id="UP000246635"/>
    </source>
</evidence>
<dbReference type="EMBL" id="QGTQ01000011">
    <property type="protein sequence ID" value="PWW00865.1"/>
    <property type="molecule type" value="Genomic_DNA"/>
</dbReference>
<organism evidence="1 2">
    <name type="scientific">Paenibacillus cellulosilyticus</name>
    <dbReference type="NCBI Taxonomy" id="375489"/>
    <lineage>
        <taxon>Bacteria</taxon>
        <taxon>Bacillati</taxon>
        <taxon>Bacillota</taxon>
        <taxon>Bacilli</taxon>
        <taxon>Bacillales</taxon>
        <taxon>Paenibacillaceae</taxon>
        <taxon>Paenibacillus</taxon>
    </lineage>
</organism>
<name>A0A2V2YVL0_9BACL</name>
<gene>
    <name evidence="1" type="ORF">DFQ01_1117</name>
</gene>
<sequence>MIKYNFAEMITSHVVISQIDTRHEYHVNFTVAVYVCRHFLRSREDEPPPDVEALIRKNILPIRPIRPGNKKTRKVRWKSAISLKNKRHRTISCWFSDGRHSFV</sequence>
<protein>
    <submittedName>
        <fullName evidence="1">Uncharacterized protein</fullName>
    </submittedName>
</protein>
<evidence type="ECO:0000313" key="1">
    <source>
        <dbReference type="EMBL" id="PWW00865.1"/>
    </source>
</evidence>
<dbReference type="AlphaFoldDB" id="A0A2V2YVL0"/>
<comment type="caution">
    <text evidence="1">The sequence shown here is derived from an EMBL/GenBank/DDBJ whole genome shotgun (WGS) entry which is preliminary data.</text>
</comment>
<keyword evidence="2" id="KW-1185">Reference proteome</keyword>
<proteinExistence type="predicted"/>
<accession>A0A2V2YVL0</accession>
<reference evidence="1 2" key="1">
    <citation type="submission" date="2018-05" db="EMBL/GenBank/DDBJ databases">
        <title>Genomic Encyclopedia of Type Strains, Phase III (KMG-III): the genomes of soil and plant-associated and newly described type strains.</title>
        <authorList>
            <person name="Whitman W."/>
        </authorList>
    </citation>
    <scope>NUCLEOTIDE SEQUENCE [LARGE SCALE GENOMIC DNA]</scope>
    <source>
        <strain evidence="1 2">CECT 5696</strain>
    </source>
</reference>
<dbReference type="Proteomes" id="UP000246635">
    <property type="component" value="Unassembled WGS sequence"/>
</dbReference>